<gene>
    <name evidence="2" type="ORF">JKK62_14760</name>
</gene>
<evidence type="ECO:0008006" key="4">
    <source>
        <dbReference type="Google" id="ProtNLM"/>
    </source>
</evidence>
<accession>A0A935C722</accession>
<dbReference type="Proteomes" id="UP000633365">
    <property type="component" value="Unassembled WGS sequence"/>
</dbReference>
<sequence length="109" mass="12018">MTMMWPFVLGALGIFTIITGVKIILTGKLSAREEEKLAAYSAKGARTMRILNAAFNIIAGLVIIGYAVVRYLENQEIIPDNVISKIVLLGVALVMVVVYFIVRNNCKKM</sequence>
<keyword evidence="1" id="KW-0472">Membrane</keyword>
<keyword evidence="3" id="KW-1185">Reference proteome</keyword>
<comment type="caution">
    <text evidence="2">The sequence shown here is derived from an EMBL/GenBank/DDBJ whole genome shotgun (WGS) entry which is preliminary data.</text>
</comment>
<dbReference type="EMBL" id="JAEQMG010000163">
    <property type="protein sequence ID" value="MBK6089883.1"/>
    <property type="molecule type" value="Genomic_DNA"/>
</dbReference>
<feature type="transmembrane region" description="Helical" evidence="1">
    <location>
        <begin position="50"/>
        <end position="69"/>
    </location>
</feature>
<name>A0A935C722_9FIRM</name>
<protein>
    <recommendedName>
        <fullName evidence="4">DUF3784 domain-containing protein</fullName>
    </recommendedName>
</protein>
<dbReference type="AlphaFoldDB" id="A0A935C722"/>
<keyword evidence="1" id="KW-1133">Transmembrane helix</keyword>
<dbReference type="RefSeq" id="WP_201428578.1">
    <property type="nucleotide sequence ID" value="NZ_JAEQMG010000163.1"/>
</dbReference>
<feature type="transmembrane region" description="Helical" evidence="1">
    <location>
        <begin position="81"/>
        <end position="102"/>
    </location>
</feature>
<organism evidence="2 3">
    <name type="scientific">Ruminococcus difficilis</name>
    <dbReference type="NCBI Taxonomy" id="2763069"/>
    <lineage>
        <taxon>Bacteria</taxon>
        <taxon>Bacillati</taxon>
        <taxon>Bacillota</taxon>
        <taxon>Clostridia</taxon>
        <taxon>Eubacteriales</taxon>
        <taxon>Oscillospiraceae</taxon>
        <taxon>Ruminococcus</taxon>
    </lineage>
</organism>
<evidence type="ECO:0000313" key="3">
    <source>
        <dbReference type="Proteomes" id="UP000633365"/>
    </source>
</evidence>
<reference evidence="2" key="1">
    <citation type="submission" date="2021-01" db="EMBL/GenBank/DDBJ databases">
        <title>Genome public.</title>
        <authorList>
            <person name="Liu C."/>
            <person name="Sun Q."/>
        </authorList>
    </citation>
    <scope>NUCLEOTIDE SEQUENCE</scope>
    <source>
        <strain evidence="2">M6</strain>
    </source>
</reference>
<evidence type="ECO:0000313" key="2">
    <source>
        <dbReference type="EMBL" id="MBK6089883.1"/>
    </source>
</evidence>
<feature type="transmembrane region" description="Helical" evidence="1">
    <location>
        <begin position="6"/>
        <end position="29"/>
    </location>
</feature>
<proteinExistence type="predicted"/>
<evidence type="ECO:0000256" key="1">
    <source>
        <dbReference type="SAM" id="Phobius"/>
    </source>
</evidence>
<keyword evidence="1" id="KW-0812">Transmembrane</keyword>